<dbReference type="EMBL" id="JAUSVS010000006">
    <property type="protein sequence ID" value="MDQ0465383.1"/>
    <property type="molecule type" value="Genomic_DNA"/>
</dbReference>
<protein>
    <submittedName>
        <fullName evidence="2">Uncharacterized protein</fullName>
    </submittedName>
</protein>
<comment type="caution">
    <text evidence="2">The sequence shown here is derived from an EMBL/GenBank/DDBJ whole genome shotgun (WGS) entry which is preliminary data.</text>
</comment>
<dbReference type="RefSeq" id="WP_307350649.1">
    <property type="nucleotide sequence ID" value="NZ_JAUSVS010000006.1"/>
</dbReference>
<reference evidence="2 3" key="1">
    <citation type="submission" date="2023-07" db="EMBL/GenBank/DDBJ databases">
        <title>Genomic Encyclopedia of Type Strains, Phase IV (KMG-IV): sequencing the most valuable type-strain genomes for metagenomic binning, comparative biology and taxonomic classification.</title>
        <authorList>
            <person name="Goeker M."/>
        </authorList>
    </citation>
    <scope>NUCLEOTIDE SEQUENCE [LARGE SCALE GENOMIC DNA]</scope>
    <source>
        <strain evidence="2 3">DSM 18695</strain>
    </source>
</reference>
<feature type="chain" id="PRO_5046903633" evidence="1">
    <location>
        <begin position="22"/>
        <end position="168"/>
    </location>
</feature>
<dbReference type="Proteomes" id="UP001228905">
    <property type="component" value="Unassembled WGS sequence"/>
</dbReference>
<gene>
    <name evidence="2" type="ORF">QO010_003170</name>
</gene>
<feature type="signal peptide" evidence="1">
    <location>
        <begin position="1"/>
        <end position="21"/>
    </location>
</feature>
<evidence type="ECO:0000313" key="3">
    <source>
        <dbReference type="Proteomes" id="UP001228905"/>
    </source>
</evidence>
<evidence type="ECO:0000313" key="2">
    <source>
        <dbReference type="EMBL" id="MDQ0465383.1"/>
    </source>
</evidence>
<evidence type="ECO:0000256" key="1">
    <source>
        <dbReference type="SAM" id="SignalP"/>
    </source>
</evidence>
<accession>A0ABU0ITP6</accession>
<organism evidence="2 3">
    <name type="scientific">Caulobacter ginsengisoli</name>
    <dbReference type="NCBI Taxonomy" id="400775"/>
    <lineage>
        <taxon>Bacteria</taxon>
        <taxon>Pseudomonadati</taxon>
        <taxon>Pseudomonadota</taxon>
        <taxon>Alphaproteobacteria</taxon>
        <taxon>Caulobacterales</taxon>
        <taxon>Caulobacteraceae</taxon>
        <taxon>Caulobacter</taxon>
    </lineage>
</organism>
<keyword evidence="1" id="KW-0732">Signal</keyword>
<proteinExistence type="predicted"/>
<keyword evidence="3" id="KW-1185">Reference proteome</keyword>
<sequence>MFNRWLAALLGSLLICGGAMAADSWVHYRDPASGASMDFPGQPELSTANGDGRVTSTAGVSTDDAYYSLSVVTYGEVLDGDPWTVLEAGLAGGLNAANATLVSKTRTEIDGSPAMVVDMKRDSDNLKFRSVFTVRDSRLYVAVVVGSPQLPAETDRFLASLHLGGETP</sequence>
<name>A0ABU0ITP6_9CAUL</name>